<evidence type="ECO:0000313" key="2">
    <source>
        <dbReference type="EMBL" id="GFO89545.1"/>
    </source>
</evidence>
<protein>
    <recommendedName>
        <fullName evidence="4">Lipoprotein</fullName>
    </recommendedName>
</protein>
<proteinExistence type="predicted"/>
<feature type="chain" id="PRO_5046218976" description="Lipoprotein" evidence="1">
    <location>
        <begin position="22"/>
        <end position="180"/>
    </location>
</feature>
<evidence type="ECO:0000256" key="1">
    <source>
        <dbReference type="SAM" id="SignalP"/>
    </source>
</evidence>
<dbReference type="Proteomes" id="UP000620147">
    <property type="component" value="Unassembled WGS sequence"/>
</dbReference>
<comment type="caution">
    <text evidence="2">The sequence shown here is derived from an EMBL/GenBank/DDBJ whole genome shotgun (WGS) entry which is preliminary data.</text>
</comment>
<dbReference type="RefSeq" id="WP_194461879.1">
    <property type="nucleotide sequence ID" value="NZ_BLYJ01000055.1"/>
</dbReference>
<name>A0ABQ1E3L7_9FIRM</name>
<dbReference type="EMBL" id="BLYJ01000055">
    <property type="protein sequence ID" value="GFO89545.1"/>
    <property type="molecule type" value="Genomic_DNA"/>
</dbReference>
<feature type="signal peptide" evidence="1">
    <location>
        <begin position="1"/>
        <end position="21"/>
    </location>
</feature>
<gene>
    <name evidence="2" type="ORF">BUFA31_27090</name>
</gene>
<keyword evidence="3" id="KW-1185">Reference proteome</keyword>
<reference evidence="2 3" key="1">
    <citation type="submission" date="2020-06" db="EMBL/GenBank/DDBJ databases">
        <title>Characterization of fructooligosaccharide metabolism and fructooligosaccharide-degrading enzymes in human commensal butyrate producers.</title>
        <authorList>
            <person name="Tanno H."/>
            <person name="Fujii T."/>
            <person name="Hirano K."/>
            <person name="Maeno S."/>
            <person name="Tonozuka T."/>
            <person name="Sakamoto M."/>
            <person name="Ohkuma M."/>
            <person name="Tochio T."/>
            <person name="Endo A."/>
        </authorList>
    </citation>
    <scope>NUCLEOTIDE SEQUENCE [LARGE SCALE GENOMIC DNA]</scope>
    <source>
        <strain evidence="2 3">JCM 31056</strain>
    </source>
</reference>
<organism evidence="2 3">
    <name type="scientific">Butyricicoccus faecihominis</name>
    <dbReference type="NCBI Taxonomy" id="1712515"/>
    <lineage>
        <taxon>Bacteria</taxon>
        <taxon>Bacillati</taxon>
        <taxon>Bacillota</taxon>
        <taxon>Clostridia</taxon>
        <taxon>Eubacteriales</taxon>
        <taxon>Butyricicoccaceae</taxon>
        <taxon>Butyricicoccus</taxon>
    </lineage>
</organism>
<evidence type="ECO:0000313" key="3">
    <source>
        <dbReference type="Proteomes" id="UP000620147"/>
    </source>
</evidence>
<accession>A0ABQ1E3L7</accession>
<keyword evidence="1" id="KW-0732">Signal</keyword>
<dbReference type="PROSITE" id="PS51257">
    <property type="entry name" value="PROKAR_LIPOPROTEIN"/>
    <property type="match status" value="1"/>
</dbReference>
<sequence>MKKAAVLVCMASVLLSGCSGAGGEKASQTADSCAQAVASELAKTDWTAVSTDANSNDAAYVMAHTDTVALDRLIAFTLASDGGPSEGACEELRSRFLESPHTVLAYLVLMGDQTVSSDDSTPVAEFICGQIASADAAWHDGSEEFAQAMESCKADYPEGPAAELLSKMETAHEVSLERNK</sequence>
<evidence type="ECO:0008006" key="4">
    <source>
        <dbReference type="Google" id="ProtNLM"/>
    </source>
</evidence>